<keyword evidence="3" id="KW-1185">Reference proteome</keyword>
<dbReference type="OrthoDB" id="10312663at2759"/>
<protein>
    <submittedName>
        <fullName evidence="2">Uncharacterized protein</fullName>
    </submittedName>
</protein>
<sequence>MLDRRHKRRRARGGQCALEGRVRCRIPSSGTTSKLPNPLAGVVDHAEASGFVRLPLRHNTRNATLPTVKMKPKNNLTTKMHCAVVSTAAVSVYVVAVVVVVVVVAAAADMFESRFVHQISVSCTMGTCHLQFHRSAQFCETIADDSPNLAQFETTNRKNSIWSIQHRLSGSFSPVLLLAVSVESRNRVQQPRARLATVQLFDVHVNQVHQKQAAVVVIFQTYRANPSRRVATVRVVDQQVTSTFFGTAQLLAAFGANKRTCVVVHPSMRAPSARAGEHG</sequence>
<reference evidence="2 3" key="1">
    <citation type="submission" date="2015-01" db="EMBL/GenBank/DDBJ databases">
        <title>Evolution of Trichinella species and genotypes.</title>
        <authorList>
            <person name="Korhonen P.K."/>
            <person name="Edoardo P."/>
            <person name="Giuseppe L.R."/>
            <person name="Gasser R.B."/>
        </authorList>
    </citation>
    <scope>NUCLEOTIDE SEQUENCE [LARGE SCALE GENOMIC DNA]</scope>
    <source>
        <strain evidence="2">ISS417</strain>
    </source>
</reference>
<organism evidence="2 3">
    <name type="scientific">Trichinella murrelli</name>
    <dbReference type="NCBI Taxonomy" id="144512"/>
    <lineage>
        <taxon>Eukaryota</taxon>
        <taxon>Metazoa</taxon>
        <taxon>Ecdysozoa</taxon>
        <taxon>Nematoda</taxon>
        <taxon>Enoplea</taxon>
        <taxon>Dorylaimia</taxon>
        <taxon>Trichinellida</taxon>
        <taxon>Trichinellidae</taxon>
        <taxon>Trichinella</taxon>
    </lineage>
</organism>
<evidence type="ECO:0000313" key="3">
    <source>
        <dbReference type="Proteomes" id="UP000055048"/>
    </source>
</evidence>
<proteinExistence type="predicted"/>
<comment type="caution">
    <text evidence="2">The sequence shown here is derived from an EMBL/GenBank/DDBJ whole genome shotgun (WGS) entry which is preliminary data.</text>
</comment>
<evidence type="ECO:0000313" key="2">
    <source>
        <dbReference type="EMBL" id="KRX42458.1"/>
    </source>
</evidence>
<feature type="transmembrane region" description="Helical" evidence="1">
    <location>
        <begin position="80"/>
        <end position="108"/>
    </location>
</feature>
<accession>A0A0V0TTV3</accession>
<dbReference type="Proteomes" id="UP000055048">
    <property type="component" value="Unassembled WGS sequence"/>
</dbReference>
<dbReference type="EMBL" id="JYDJ01000144">
    <property type="protein sequence ID" value="KRX42458.1"/>
    <property type="molecule type" value="Genomic_DNA"/>
</dbReference>
<keyword evidence="1" id="KW-0812">Transmembrane</keyword>
<gene>
    <name evidence="2" type="ORF">T05_9171</name>
</gene>
<keyword evidence="1" id="KW-1133">Transmembrane helix</keyword>
<name>A0A0V0TTV3_9BILA</name>
<dbReference type="AlphaFoldDB" id="A0A0V0TTV3"/>
<keyword evidence="1" id="KW-0472">Membrane</keyword>
<evidence type="ECO:0000256" key="1">
    <source>
        <dbReference type="SAM" id="Phobius"/>
    </source>
</evidence>